<proteinExistence type="predicted"/>
<feature type="compositionally biased region" description="Acidic residues" evidence="1">
    <location>
        <begin position="149"/>
        <end position="165"/>
    </location>
</feature>
<gene>
    <name evidence="2" type="primary">CG5543_0</name>
    <name evidence="2" type="ORF">c2_g1_i16</name>
</gene>
<evidence type="ECO:0000313" key="2">
    <source>
        <dbReference type="EMBL" id="JAI33250.1"/>
    </source>
</evidence>
<accession>A0A0K8V3W8</accession>
<feature type="compositionally biased region" description="Basic and acidic residues" evidence="1">
    <location>
        <begin position="377"/>
        <end position="392"/>
    </location>
</feature>
<feature type="compositionally biased region" description="Low complexity" evidence="1">
    <location>
        <begin position="237"/>
        <end position="254"/>
    </location>
</feature>
<feature type="region of interest" description="Disordered" evidence="1">
    <location>
        <begin position="1"/>
        <end position="45"/>
    </location>
</feature>
<dbReference type="EMBL" id="GDHF01019064">
    <property type="protein sequence ID" value="JAI33250.1"/>
    <property type="molecule type" value="Transcribed_RNA"/>
</dbReference>
<feature type="compositionally biased region" description="Basic and acidic residues" evidence="1">
    <location>
        <begin position="130"/>
        <end position="148"/>
    </location>
</feature>
<feature type="region of interest" description="Disordered" evidence="1">
    <location>
        <begin position="344"/>
        <end position="398"/>
    </location>
</feature>
<protein>
    <submittedName>
        <fullName evidence="2">Gastrulation defective protein 1</fullName>
    </submittedName>
</protein>
<feature type="region of interest" description="Disordered" evidence="1">
    <location>
        <begin position="237"/>
        <end position="277"/>
    </location>
</feature>
<feature type="compositionally biased region" description="Acidic residues" evidence="1">
    <location>
        <begin position="173"/>
        <end position="187"/>
    </location>
</feature>
<feature type="compositionally biased region" description="Low complexity" evidence="1">
    <location>
        <begin position="344"/>
        <end position="357"/>
    </location>
</feature>
<feature type="compositionally biased region" description="Basic residues" evidence="1">
    <location>
        <begin position="471"/>
        <end position="482"/>
    </location>
</feature>
<feature type="compositionally biased region" description="Low complexity" evidence="1">
    <location>
        <begin position="188"/>
        <end position="204"/>
    </location>
</feature>
<organism evidence="2">
    <name type="scientific">Bactrocera latifrons</name>
    <name type="common">Malaysian fruit fly</name>
    <name type="synonym">Chaetodacus latifrons</name>
    <dbReference type="NCBI Taxonomy" id="174628"/>
    <lineage>
        <taxon>Eukaryota</taxon>
        <taxon>Metazoa</taxon>
        <taxon>Ecdysozoa</taxon>
        <taxon>Arthropoda</taxon>
        <taxon>Hexapoda</taxon>
        <taxon>Insecta</taxon>
        <taxon>Pterygota</taxon>
        <taxon>Neoptera</taxon>
        <taxon>Endopterygota</taxon>
        <taxon>Diptera</taxon>
        <taxon>Brachycera</taxon>
        <taxon>Muscomorpha</taxon>
        <taxon>Tephritoidea</taxon>
        <taxon>Tephritidae</taxon>
        <taxon>Bactrocera</taxon>
        <taxon>Bactrocera</taxon>
    </lineage>
</organism>
<name>A0A0K8V3W8_BACLA</name>
<sequence>MNRNKISFGKINLNPNKPAVVTEKPAESQHDASSSVTSVGGFKKMGKQQLIRQVEEVTEDMESQHLKEIMGISGFGRKTAKVFDINEQIAKAREVAPPKPRAESEESKPVGNDDSDDEPAFGPLPPEALSTEKDGDKQTVLKPKRTDADSDDDDDDDEEDDDDDYLDRLFDDILGDDDDEDDDDEDTPAVASAPVAAAPVPAAPIEDLAPVGQSAVSGGISDGVDLPLESGNAADAVAAGNAADDANAVSSNNNEGAITGDDDEEDDEADDDDDDDDIIGENVIEARREARNLKNNIIEMNNDAFQERHNQFIDSIFSRINRIVADNYDPFVVRLHARAATKKSGAASGSSAGYAASVTKGKPAKSSMTNRHKLKNTKSEPRALDEEPRRMAVSDAKVQSKLQEQLQQLQLQQEQSIKAVAAVKKADGGDAKLAGNVGDAANAAATLPEMRTVLNGEANKANASAGGTKKTSNKAHKTHTKKSQANANTHNNSNAGTKLKQNTKNNGNSNNSNNNAHGAVGSGKEIEKLQKAEGSLSGLASLKRVGNVKVVADPEGSNSTIKAKFTLGPLTLRVEKSFKRGSVHSVKSATARTNEMIGRIKFGVVNDRATLMSIKVQQPKQVEVESKDNHDRTREFVWRRTPKIAKLVNEKLKLAAESLFTTQGVEVVRL</sequence>
<dbReference type="OrthoDB" id="10264376at2759"/>
<feature type="region of interest" description="Disordered" evidence="1">
    <location>
        <begin position="91"/>
        <end position="206"/>
    </location>
</feature>
<feature type="compositionally biased region" description="Polar residues" evidence="1">
    <location>
        <begin position="483"/>
        <end position="504"/>
    </location>
</feature>
<feature type="compositionally biased region" description="Acidic residues" evidence="1">
    <location>
        <begin position="260"/>
        <end position="277"/>
    </location>
</feature>
<feature type="compositionally biased region" description="Basic and acidic residues" evidence="1">
    <location>
        <begin position="91"/>
        <end position="108"/>
    </location>
</feature>
<reference evidence="2" key="1">
    <citation type="submission" date="2015-06" db="EMBL/GenBank/DDBJ databases">
        <authorList>
            <person name="Hoefler B.C."/>
            <person name="Straight P.D."/>
        </authorList>
    </citation>
    <scope>NUCLEOTIDE SEQUENCE</scope>
</reference>
<evidence type="ECO:0000256" key="1">
    <source>
        <dbReference type="SAM" id="MobiDB-lite"/>
    </source>
</evidence>
<feature type="compositionally biased region" description="Low complexity" evidence="1">
    <location>
        <begin position="505"/>
        <end position="515"/>
    </location>
</feature>
<dbReference type="AlphaFoldDB" id="A0A0K8V3W8"/>
<feature type="region of interest" description="Disordered" evidence="1">
    <location>
        <begin position="458"/>
        <end position="524"/>
    </location>
</feature>